<dbReference type="InParanoid" id="A0A067PAL6"/>
<reference evidence="2" key="1">
    <citation type="journal article" date="2014" name="Proc. Natl. Acad. Sci. U.S.A.">
        <title>Extensive sampling of basidiomycete genomes demonstrates inadequacy of the white-rot/brown-rot paradigm for wood decay fungi.</title>
        <authorList>
            <person name="Riley R."/>
            <person name="Salamov A.A."/>
            <person name="Brown D.W."/>
            <person name="Nagy L.G."/>
            <person name="Floudas D."/>
            <person name="Held B.W."/>
            <person name="Levasseur A."/>
            <person name="Lombard V."/>
            <person name="Morin E."/>
            <person name="Otillar R."/>
            <person name="Lindquist E.A."/>
            <person name="Sun H."/>
            <person name="LaButti K.M."/>
            <person name="Schmutz J."/>
            <person name="Jabbour D."/>
            <person name="Luo H."/>
            <person name="Baker S.E."/>
            <person name="Pisabarro A.G."/>
            <person name="Walton J.D."/>
            <person name="Blanchette R.A."/>
            <person name="Henrissat B."/>
            <person name="Martin F."/>
            <person name="Cullen D."/>
            <person name="Hibbett D.S."/>
            <person name="Grigoriev I.V."/>
        </authorList>
    </citation>
    <scope>NUCLEOTIDE SEQUENCE [LARGE SCALE GENOMIC DNA]</scope>
    <source>
        <strain evidence="2">MUCL 33604</strain>
    </source>
</reference>
<dbReference type="OrthoDB" id="3232941at2759"/>
<gene>
    <name evidence="1" type="ORF">JAAARDRAFT_139807</name>
</gene>
<protein>
    <submittedName>
        <fullName evidence="1">Uncharacterized protein</fullName>
    </submittedName>
</protein>
<dbReference type="AlphaFoldDB" id="A0A067PAL6"/>
<proteinExistence type="predicted"/>
<sequence>MSQDVSGCVHRPFWEGFPFANIHKSMMPDVLHQLYQGVFKHLVTWCKSAMGSLELDKCIWRLPPSFGTHHFKNGISALSQISRSERQDMARILLACLISKIPKEGIIACRSLLDFIYQAQNPTHDNTTLSYMQTALDTFHQHRDIFITLGIHQNFNIPKFHSFLCYINAIHLYGTTDNYNTEMFECLHIDLAKDA</sequence>
<evidence type="ECO:0000313" key="2">
    <source>
        <dbReference type="Proteomes" id="UP000027265"/>
    </source>
</evidence>
<keyword evidence="2" id="KW-1185">Reference proteome</keyword>
<dbReference type="EMBL" id="KL197745">
    <property type="protein sequence ID" value="KDQ51824.1"/>
    <property type="molecule type" value="Genomic_DNA"/>
</dbReference>
<organism evidence="1 2">
    <name type="scientific">Jaapia argillacea MUCL 33604</name>
    <dbReference type="NCBI Taxonomy" id="933084"/>
    <lineage>
        <taxon>Eukaryota</taxon>
        <taxon>Fungi</taxon>
        <taxon>Dikarya</taxon>
        <taxon>Basidiomycota</taxon>
        <taxon>Agaricomycotina</taxon>
        <taxon>Agaricomycetes</taxon>
        <taxon>Agaricomycetidae</taxon>
        <taxon>Jaapiales</taxon>
        <taxon>Jaapiaceae</taxon>
        <taxon>Jaapia</taxon>
    </lineage>
</organism>
<dbReference type="HOGENOM" id="CLU_006344_12_2_1"/>
<dbReference type="InterPro" id="IPR041078">
    <property type="entry name" value="Plavaka"/>
</dbReference>
<evidence type="ECO:0000313" key="1">
    <source>
        <dbReference type="EMBL" id="KDQ51824.1"/>
    </source>
</evidence>
<name>A0A067PAL6_9AGAM</name>
<accession>A0A067PAL6</accession>
<dbReference type="Pfam" id="PF18759">
    <property type="entry name" value="Plavaka"/>
    <property type="match status" value="1"/>
</dbReference>
<dbReference type="Proteomes" id="UP000027265">
    <property type="component" value="Unassembled WGS sequence"/>
</dbReference>
<dbReference type="STRING" id="933084.A0A067PAL6"/>